<keyword evidence="2" id="KW-1185">Reference proteome</keyword>
<name>A0A3G8YEQ3_9DEIO</name>
<accession>A0A3G8YEQ3</accession>
<dbReference type="AlphaFoldDB" id="A0A3G8YEQ3"/>
<gene>
    <name evidence="1" type="ORF">EHF33_11715</name>
</gene>
<sequence>MSPEFPARLWQVSLSGISISQTQRFPAYAGPTYCHCVLLQTRGQQRASAALHEFLNASWFQCADLDFLPTLLTLEEHGGSVHLREEGAAIRWGERLHIYLMGSEPGDVPDADVEYAAVREIVRLNLAYLCLKRFWIDGPLERGQPVRGLPYYQAERGFRVRCI</sequence>
<proteinExistence type="predicted"/>
<dbReference type="EMBL" id="CP034183">
    <property type="protein sequence ID" value="AZI43330.1"/>
    <property type="molecule type" value="Genomic_DNA"/>
</dbReference>
<dbReference type="KEGG" id="dph:EHF33_11715"/>
<dbReference type="Proteomes" id="UP000276417">
    <property type="component" value="Chromosome 1"/>
</dbReference>
<reference evidence="1 2" key="1">
    <citation type="submission" date="2018-11" db="EMBL/GenBank/DDBJ databases">
        <title>Deinococcus shelandsis sp. nov., isolated from South Shetland Islands soil of Antarctica.</title>
        <authorList>
            <person name="Tian J."/>
        </authorList>
    </citation>
    <scope>NUCLEOTIDE SEQUENCE [LARGE SCALE GENOMIC DNA]</scope>
    <source>
        <strain evidence="1 2">S14-83T</strain>
    </source>
</reference>
<dbReference type="OrthoDB" id="68194at2"/>
<dbReference type="RefSeq" id="WP_124871669.1">
    <property type="nucleotide sequence ID" value="NZ_CP034183.1"/>
</dbReference>
<protein>
    <submittedName>
        <fullName evidence="1">Uncharacterized protein</fullName>
    </submittedName>
</protein>
<organism evidence="1 2">
    <name type="scientific">Deinococcus psychrotolerans</name>
    <dbReference type="NCBI Taxonomy" id="2489213"/>
    <lineage>
        <taxon>Bacteria</taxon>
        <taxon>Thermotogati</taxon>
        <taxon>Deinococcota</taxon>
        <taxon>Deinococci</taxon>
        <taxon>Deinococcales</taxon>
        <taxon>Deinococcaceae</taxon>
        <taxon>Deinococcus</taxon>
    </lineage>
</organism>
<evidence type="ECO:0000313" key="1">
    <source>
        <dbReference type="EMBL" id="AZI43330.1"/>
    </source>
</evidence>
<evidence type="ECO:0000313" key="2">
    <source>
        <dbReference type="Proteomes" id="UP000276417"/>
    </source>
</evidence>